<evidence type="ECO:0000313" key="2">
    <source>
        <dbReference type="EMBL" id="KAA6323558.1"/>
    </source>
</evidence>
<protein>
    <submittedName>
        <fullName evidence="2">3-oxoacyl-[acyl-carrier-protein] reductase FabG</fullName>
        <ecNumber evidence="2">1.1.1.100</ecNumber>
    </submittedName>
</protein>
<evidence type="ECO:0000256" key="1">
    <source>
        <dbReference type="ARBA" id="ARBA00006484"/>
    </source>
</evidence>
<proteinExistence type="inferred from homology"/>
<comment type="caution">
    <text evidence="2">The sequence shown here is derived from an EMBL/GenBank/DDBJ whole genome shotgun (WGS) entry which is preliminary data.</text>
</comment>
<name>A0A5J4QR26_9ZZZZ</name>
<dbReference type="Gene3D" id="3.40.50.720">
    <property type="entry name" value="NAD(P)-binding Rossmann-like Domain"/>
    <property type="match status" value="1"/>
</dbReference>
<dbReference type="EC" id="1.1.1.100" evidence="2"/>
<gene>
    <name evidence="2" type="ORF">EZS27_027014</name>
</gene>
<dbReference type="EMBL" id="SNRY01002775">
    <property type="protein sequence ID" value="KAA6323558.1"/>
    <property type="molecule type" value="Genomic_DNA"/>
</dbReference>
<dbReference type="PRINTS" id="PR00081">
    <property type="entry name" value="GDHRDH"/>
</dbReference>
<comment type="similarity">
    <text evidence="1">Belongs to the short-chain dehydrogenases/reductases (SDR) family.</text>
</comment>
<dbReference type="InterPro" id="IPR036291">
    <property type="entry name" value="NAD(P)-bd_dom_sf"/>
</dbReference>
<dbReference type="AlphaFoldDB" id="A0A5J4QR26"/>
<sequence>MNILITGGSSGLGKATVELLASDQLNNVYFTYNRHKDEAMVLANKFRNVHALEVDFTNDAHINRLLENMSTMDLDVLINNAYVGLPQNAHFHKIRAEEFLCGFKNNLIPTIRITQEALLVFKKKRFGKIVNVLTASLYDLPPIGYSIYVGNKAYLQELSKVWNKEYTRYNIVSNCIAPEYMQTNFSDVDERILEQMQMQHPLKRLLTTEEVAYVIKFLIESSQQLNGVTIPINAAKTVT</sequence>
<dbReference type="CDD" id="cd05233">
    <property type="entry name" value="SDR_c"/>
    <property type="match status" value="1"/>
</dbReference>
<dbReference type="Pfam" id="PF00106">
    <property type="entry name" value="adh_short"/>
    <property type="match status" value="1"/>
</dbReference>
<reference evidence="2" key="1">
    <citation type="submission" date="2019-03" db="EMBL/GenBank/DDBJ databases">
        <title>Single cell metagenomics reveals metabolic interactions within the superorganism composed of flagellate Streblomastix strix and complex community of Bacteroidetes bacteria on its surface.</title>
        <authorList>
            <person name="Treitli S.C."/>
            <person name="Kolisko M."/>
            <person name="Husnik F."/>
            <person name="Keeling P."/>
            <person name="Hampl V."/>
        </authorList>
    </citation>
    <scope>NUCLEOTIDE SEQUENCE</scope>
    <source>
        <strain evidence="2">STM</strain>
    </source>
</reference>
<accession>A0A5J4QR26</accession>
<dbReference type="GO" id="GO:0004316">
    <property type="term" value="F:3-oxoacyl-[acyl-carrier-protein] reductase (NADPH) activity"/>
    <property type="evidence" value="ECO:0007669"/>
    <property type="project" value="UniProtKB-EC"/>
</dbReference>
<organism evidence="2">
    <name type="scientific">termite gut metagenome</name>
    <dbReference type="NCBI Taxonomy" id="433724"/>
    <lineage>
        <taxon>unclassified sequences</taxon>
        <taxon>metagenomes</taxon>
        <taxon>organismal metagenomes</taxon>
    </lineage>
</organism>
<dbReference type="PANTHER" id="PTHR42879">
    <property type="entry name" value="3-OXOACYL-(ACYL-CARRIER-PROTEIN) REDUCTASE"/>
    <property type="match status" value="1"/>
</dbReference>
<keyword evidence="2" id="KW-0560">Oxidoreductase</keyword>
<dbReference type="InterPro" id="IPR002347">
    <property type="entry name" value="SDR_fam"/>
</dbReference>
<dbReference type="SUPFAM" id="SSF51735">
    <property type="entry name" value="NAD(P)-binding Rossmann-fold domains"/>
    <property type="match status" value="1"/>
</dbReference>
<dbReference type="InterPro" id="IPR050259">
    <property type="entry name" value="SDR"/>
</dbReference>